<dbReference type="InterPro" id="IPR011013">
    <property type="entry name" value="Gal_mutarotase_sf_dom"/>
</dbReference>
<dbReference type="GO" id="GO:0005975">
    <property type="term" value="P:carbohydrate metabolic process"/>
    <property type="evidence" value="ECO:0007669"/>
    <property type="project" value="InterPro"/>
</dbReference>
<dbReference type="AlphaFoldDB" id="A0A1I4YSC8"/>
<keyword evidence="4 7" id="KW-0732">Signal</keyword>
<dbReference type="GO" id="GO:0016837">
    <property type="term" value="F:carbon-oxygen lyase activity, acting on polysaccharides"/>
    <property type="evidence" value="ECO:0007669"/>
    <property type="project" value="UniProtKB-ARBA"/>
</dbReference>
<evidence type="ECO:0000256" key="1">
    <source>
        <dbReference type="ARBA" id="ARBA00001913"/>
    </source>
</evidence>
<dbReference type="Gene3D" id="2.60.220.10">
    <property type="entry name" value="Polysaccharide lyase family 8-like, C-terminal"/>
    <property type="match status" value="1"/>
</dbReference>
<dbReference type="InterPro" id="IPR026444">
    <property type="entry name" value="Secre_tail"/>
</dbReference>
<evidence type="ECO:0000256" key="7">
    <source>
        <dbReference type="SAM" id="SignalP"/>
    </source>
</evidence>
<dbReference type="InterPro" id="IPR015177">
    <property type="entry name" value="Lyase_catalyt"/>
</dbReference>
<dbReference type="EMBL" id="FOVD01000003">
    <property type="protein sequence ID" value="SFN40924.1"/>
    <property type="molecule type" value="Genomic_DNA"/>
</dbReference>
<dbReference type="Proteomes" id="UP000198769">
    <property type="component" value="Unassembled WGS sequence"/>
</dbReference>
<dbReference type="SUPFAM" id="SSF48230">
    <property type="entry name" value="Chondroitin AC/alginate lyase"/>
    <property type="match status" value="1"/>
</dbReference>
<feature type="domain" description="Polysaccharide lyase family 8 central" evidence="8">
    <location>
        <begin position="426"/>
        <end position="680"/>
    </location>
</feature>
<feature type="domain" description="Lyase catalytic" evidence="9">
    <location>
        <begin position="124"/>
        <end position="355"/>
    </location>
</feature>
<evidence type="ECO:0000259" key="9">
    <source>
        <dbReference type="Pfam" id="PF09093"/>
    </source>
</evidence>
<evidence type="ECO:0000259" key="8">
    <source>
        <dbReference type="Pfam" id="PF02278"/>
    </source>
</evidence>
<dbReference type="GO" id="GO:0006027">
    <property type="term" value="P:glycosaminoglycan catabolic process"/>
    <property type="evidence" value="ECO:0007669"/>
    <property type="project" value="InterPro"/>
</dbReference>
<dbReference type="InterPro" id="IPR039174">
    <property type="entry name" value="Chondroitin_ABC_lyase"/>
</dbReference>
<proteinExistence type="inferred from homology"/>
<dbReference type="Gene3D" id="2.70.98.10">
    <property type="match status" value="1"/>
</dbReference>
<feature type="chain" id="PRO_5011521697" evidence="7">
    <location>
        <begin position="20"/>
        <end position="928"/>
    </location>
</feature>
<accession>A0A1I4YSC8</accession>
<comment type="similarity">
    <text evidence="2">Belongs to the polysaccharide lyase 8 family.</text>
</comment>
<evidence type="ECO:0000259" key="10">
    <source>
        <dbReference type="Pfam" id="PF18962"/>
    </source>
</evidence>
<name>A0A1I4YSC8_CHROL</name>
<dbReference type="Pfam" id="PF09093">
    <property type="entry name" value="Lyase_catalyt"/>
    <property type="match status" value="1"/>
</dbReference>
<dbReference type="InterPro" id="IPR014718">
    <property type="entry name" value="GH-type_carb-bd"/>
</dbReference>
<keyword evidence="12" id="KW-1185">Reference proteome</keyword>
<evidence type="ECO:0000256" key="2">
    <source>
        <dbReference type="ARBA" id="ARBA00006699"/>
    </source>
</evidence>
<dbReference type="PANTHER" id="PTHR37322">
    <property type="match status" value="1"/>
</dbReference>
<feature type="signal peptide" evidence="7">
    <location>
        <begin position="1"/>
        <end position="19"/>
    </location>
</feature>
<evidence type="ECO:0000313" key="12">
    <source>
        <dbReference type="Proteomes" id="UP000198769"/>
    </source>
</evidence>
<organism evidence="11 12">
    <name type="scientific">Chryseobacterium oleae</name>
    <dbReference type="NCBI Taxonomy" id="491207"/>
    <lineage>
        <taxon>Bacteria</taxon>
        <taxon>Pseudomonadati</taxon>
        <taxon>Bacteroidota</taxon>
        <taxon>Flavobacteriia</taxon>
        <taxon>Flavobacteriales</taxon>
        <taxon>Weeksellaceae</taxon>
        <taxon>Chryseobacterium group</taxon>
        <taxon>Chryseobacterium</taxon>
    </lineage>
</organism>
<dbReference type="Pfam" id="PF18962">
    <property type="entry name" value="Por_Secre_tail"/>
    <property type="match status" value="1"/>
</dbReference>
<dbReference type="RefSeq" id="WP_167375288.1">
    <property type="nucleotide sequence ID" value="NZ_FOVD01000003.1"/>
</dbReference>
<reference evidence="12" key="1">
    <citation type="submission" date="2016-10" db="EMBL/GenBank/DDBJ databases">
        <authorList>
            <person name="Varghese N."/>
            <person name="Submissions S."/>
        </authorList>
    </citation>
    <scope>NUCLEOTIDE SEQUENCE [LARGE SCALE GENOMIC DNA]</scope>
    <source>
        <strain evidence="12">DSM 25575</strain>
    </source>
</reference>
<comment type="subunit">
    <text evidence="3">Monomer.</text>
</comment>
<dbReference type="SUPFAM" id="SSF49863">
    <property type="entry name" value="Hyaluronate lyase-like, C-terminal domain"/>
    <property type="match status" value="1"/>
</dbReference>
<evidence type="ECO:0000256" key="5">
    <source>
        <dbReference type="ARBA" id="ARBA00022837"/>
    </source>
</evidence>
<dbReference type="InterPro" id="IPR003159">
    <property type="entry name" value="Lyase_8_central_dom"/>
</dbReference>
<keyword evidence="5" id="KW-0106">Calcium</keyword>
<dbReference type="InterPro" id="IPR011071">
    <property type="entry name" value="Lyase_8-like_C"/>
</dbReference>
<evidence type="ECO:0000256" key="3">
    <source>
        <dbReference type="ARBA" id="ARBA00011245"/>
    </source>
</evidence>
<protein>
    <submittedName>
        <fullName evidence="11">Polysaccharide lyase family 8, C-terminal beta-sandwich domain</fullName>
    </submittedName>
</protein>
<evidence type="ECO:0000313" key="11">
    <source>
        <dbReference type="EMBL" id="SFN40924.1"/>
    </source>
</evidence>
<dbReference type="Pfam" id="PF02278">
    <property type="entry name" value="Lyase_8"/>
    <property type="match status" value="1"/>
</dbReference>
<gene>
    <name evidence="11" type="ORF">SAMN05421594_2650</name>
</gene>
<evidence type="ECO:0000256" key="4">
    <source>
        <dbReference type="ARBA" id="ARBA00022729"/>
    </source>
</evidence>
<dbReference type="GO" id="GO:0030246">
    <property type="term" value="F:carbohydrate binding"/>
    <property type="evidence" value="ECO:0007669"/>
    <property type="project" value="InterPro"/>
</dbReference>
<feature type="domain" description="Secretion system C-terminal sorting" evidence="10">
    <location>
        <begin position="858"/>
        <end position="922"/>
    </location>
</feature>
<keyword evidence="6 11" id="KW-0456">Lyase</keyword>
<dbReference type="InterPro" id="IPR008929">
    <property type="entry name" value="Chondroitin_lyas"/>
</dbReference>
<sequence length="928" mass="101855">MLKSVLFSCILLSFSFLNGQLNEVNNIKTKYISWLTDNTITTYSNSSVKGLYDRYILFGNTAETNVVNNYNFNAPESAWNMTNGTDNGAMVTLVNNHLFYLVMAYHLKGPVINGLPSNPKYHSTALKNMILKVFKYIKDKGINSTTDCNFSLNASQETVNINNSGFGLRCFTYAACVLLMKEELAQTGEFSHHMGVLGNLTSFLDPDNPNFHFTNPGFNTDVVRALIETRLCYVLGQEDTDTDKLANMEFLINFTDNALLIGNGWADFIKPDFTTYHHRGAYANSYGGDALFSMAIMNYILKGSAYELKPVSQTHLKKALMAYQKFSADFEMPRGLAGRFPNSTTPLLDYRYAFALLYAADPVANADAGKFFKRIYTMPQSGFSRNLSVKNPVMAGQIAVNINTTLTPDVPITQGHFGLPYGGLSIHKYNGYQISVKGTSKHIWHYENSASENLFGRYTSAGAMEILSAGSPKTRLSNGLGVANAQGRLTDDGWDWTHIPGVTAAFVPMNELTSGASREFNGRNFLAHASLDDNGVFAMDYKDINSATGMTALKTVFFFKDKALSLGSDIKDTGGTRPVHTTVFQTGLPDASTATVINGTTHTGLNVNFSQNTGSIWATDAVGNGFVIPSGSYTGSVVIKRSAQQSSNQSNTAGTQGNYATAYIDHGTATASGRYRYGIMLQGGTAGTQDFADHLADYFDVIQQNNQAHVVKFVQDQIYNYVIFDAASVFQSDVVVSVDKPSVVMTQSTNAGNRLKVSLTNPNLGLLNDNESYTYSQVTGTASRLYRVPQVNPVKLTLTGKWKLENPMNNITTLITGNKTEVTFNTINGNTIQTSLVPETFLKIQDMETVKNPETFTVYPNPVKENLYITLKKGNTENIKILNMAGRDITSKITVTKGKGNLNLNMQALEKSVYLLCIDGECIKIIKD</sequence>
<dbReference type="PANTHER" id="PTHR37322:SF3">
    <property type="entry name" value="CHONDROITIN SULFATE ABC EXOLYASE"/>
    <property type="match status" value="1"/>
</dbReference>
<dbReference type="Gene3D" id="1.50.10.100">
    <property type="entry name" value="Chondroitin AC/alginate lyase"/>
    <property type="match status" value="1"/>
</dbReference>
<dbReference type="SUPFAM" id="SSF74650">
    <property type="entry name" value="Galactose mutarotase-like"/>
    <property type="match status" value="1"/>
</dbReference>
<evidence type="ECO:0000256" key="6">
    <source>
        <dbReference type="ARBA" id="ARBA00023239"/>
    </source>
</evidence>
<dbReference type="GO" id="GO:0005576">
    <property type="term" value="C:extracellular region"/>
    <property type="evidence" value="ECO:0007669"/>
    <property type="project" value="InterPro"/>
</dbReference>
<comment type="cofactor">
    <cofactor evidence="1">
        <name>Ca(2+)</name>
        <dbReference type="ChEBI" id="CHEBI:29108"/>
    </cofactor>
</comment>